<dbReference type="PANTHER" id="PTHR35569">
    <property type="entry name" value="CYANAMIDE HYDRATASE DDI2-RELATED"/>
    <property type="match status" value="1"/>
</dbReference>
<evidence type="ECO:0008006" key="4">
    <source>
        <dbReference type="Google" id="ProtNLM"/>
    </source>
</evidence>
<comment type="caution">
    <text evidence="2">The sequence shown here is derived from an EMBL/GenBank/DDBJ whole genome shotgun (WGS) entry which is preliminary data.</text>
</comment>
<dbReference type="PANTHER" id="PTHR35569:SF1">
    <property type="entry name" value="CYANAMIDE HYDRATASE DDI2-RELATED"/>
    <property type="match status" value="1"/>
</dbReference>
<evidence type="ECO:0000313" key="3">
    <source>
        <dbReference type="Proteomes" id="UP001301769"/>
    </source>
</evidence>
<dbReference type="Proteomes" id="UP001301769">
    <property type="component" value="Unassembled WGS sequence"/>
</dbReference>
<keyword evidence="3" id="KW-1185">Reference proteome</keyword>
<gene>
    <name evidence="2" type="ORF">QBC37DRAFT_430676</name>
</gene>
<sequence length="311" mass="35416">MIRSYSCSRRVVLLPYSRLPKSNQQTILPALLSLHQELKMFTISYLTLLLVTLLHYVIPQALASPVPIGPASKHNHPPSKFPVRILAGVRVPDTPIIRAAQSYAHSEVAASTYNHVNRAWLWATLIVQHNMTLQSLNPDLEVLAVASILHDLGTDRRPNSPHVSKDKRFEVDGAISARRFIRSHPDGKKWDERRVQMVWDAIAFHSEAKYALWKELEVEIAYRGNEVEFSGGEKYGITEEERRRVMDEFPDKRVQGSVVDFQIWLCTNKPESTYDTYMQPFGEMFVPGYSAVGHRSIDRWIGTNATKPGRA</sequence>
<protein>
    <recommendedName>
        <fullName evidence="4">HD domain-containing protein</fullName>
    </recommendedName>
</protein>
<evidence type="ECO:0000256" key="1">
    <source>
        <dbReference type="SAM" id="Phobius"/>
    </source>
</evidence>
<proteinExistence type="predicted"/>
<accession>A0AAN7B363</accession>
<dbReference type="InterPro" id="IPR003607">
    <property type="entry name" value="HD/PDEase_dom"/>
</dbReference>
<reference evidence="2" key="1">
    <citation type="journal article" date="2023" name="Mol. Phylogenet. Evol.">
        <title>Genome-scale phylogeny and comparative genomics of the fungal order Sordariales.</title>
        <authorList>
            <person name="Hensen N."/>
            <person name="Bonometti L."/>
            <person name="Westerberg I."/>
            <person name="Brannstrom I.O."/>
            <person name="Guillou S."/>
            <person name="Cros-Aarteil S."/>
            <person name="Calhoun S."/>
            <person name="Haridas S."/>
            <person name="Kuo A."/>
            <person name="Mondo S."/>
            <person name="Pangilinan J."/>
            <person name="Riley R."/>
            <person name="LaButti K."/>
            <person name="Andreopoulos B."/>
            <person name="Lipzen A."/>
            <person name="Chen C."/>
            <person name="Yan M."/>
            <person name="Daum C."/>
            <person name="Ng V."/>
            <person name="Clum A."/>
            <person name="Steindorff A."/>
            <person name="Ohm R.A."/>
            <person name="Martin F."/>
            <person name="Silar P."/>
            <person name="Natvig D.O."/>
            <person name="Lalanne C."/>
            <person name="Gautier V."/>
            <person name="Ament-Velasquez S.L."/>
            <person name="Kruys A."/>
            <person name="Hutchinson M.I."/>
            <person name="Powell A.J."/>
            <person name="Barry K."/>
            <person name="Miller A.N."/>
            <person name="Grigoriev I.V."/>
            <person name="Debuchy R."/>
            <person name="Gladieux P."/>
            <person name="Hiltunen Thoren M."/>
            <person name="Johannesson H."/>
        </authorList>
    </citation>
    <scope>NUCLEOTIDE SEQUENCE</scope>
    <source>
        <strain evidence="2">PSN293</strain>
    </source>
</reference>
<feature type="transmembrane region" description="Helical" evidence="1">
    <location>
        <begin position="40"/>
        <end position="58"/>
    </location>
</feature>
<reference evidence="2" key="2">
    <citation type="submission" date="2023-05" db="EMBL/GenBank/DDBJ databases">
        <authorList>
            <consortium name="Lawrence Berkeley National Laboratory"/>
            <person name="Steindorff A."/>
            <person name="Hensen N."/>
            <person name="Bonometti L."/>
            <person name="Westerberg I."/>
            <person name="Brannstrom I.O."/>
            <person name="Guillou S."/>
            <person name="Cros-Aarteil S."/>
            <person name="Calhoun S."/>
            <person name="Haridas S."/>
            <person name="Kuo A."/>
            <person name="Mondo S."/>
            <person name="Pangilinan J."/>
            <person name="Riley R."/>
            <person name="Labutti K."/>
            <person name="Andreopoulos B."/>
            <person name="Lipzen A."/>
            <person name="Chen C."/>
            <person name="Yanf M."/>
            <person name="Daum C."/>
            <person name="Ng V."/>
            <person name="Clum A."/>
            <person name="Ohm R."/>
            <person name="Martin F."/>
            <person name="Silar P."/>
            <person name="Natvig D."/>
            <person name="Lalanne C."/>
            <person name="Gautier V."/>
            <person name="Ament-Velasquez S.L."/>
            <person name="Kruys A."/>
            <person name="Hutchinson M.I."/>
            <person name="Powell A.J."/>
            <person name="Barry K."/>
            <person name="Miller A.N."/>
            <person name="Grigoriev I.V."/>
            <person name="Debuchy R."/>
            <person name="Gladieux P."/>
            <person name="Thoren M.H."/>
            <person name="Johannesson H."/>
        </authorList>
    </citation>
    <scope>NUCLEOTIDE SEQUENCE</scope>
    <source>
        <strain evidence="2">PSN293</strain>
    </source>
</reference>
<organism evidence="2 3">
    <name type="scientific">Rhypophila decipiens</name>
    <dbReference type="NCBI Taxonomy" id="261697"/>
    <lineage>
        <taxon>Eukaryota</taxon>
        <taxon>Fungi</taxon>
        <taxon>Dikarya</taxon>
        <taxon>Ascomycota</taxon>
        <taxon>Pezizomycotina</taxon>
        <taxon>Sordariomycetes</taxon>
        <taxon>Sordariomycetidae</taxon>
        <taxon>Sordariales</taxon>
        <taxon>Naviculisporaceae</taxon>
        <taxon>Rhypophila</taxon>
    </lineage>
</organism>
<dbReference type="AlphaFoldDB" id="A0AAN7B363"/>
<keyword evidence="1" id="KW-1133">Transmembrane helix</keyword>
<keyword evidence="1" id="KW-0812">Transmembrane</keyword>
<dbReference type="Gene3D" id="1.10.3210.10">
    <property type="entry name" value="Hypothetical protein af1432"/>
    <property type="match status" value="1"/>
</dbReference>
<keyword evidence="1" id="KW-0472">Membrane</keyword>
<name>A0AAN7B363_9PEZI</name>
<dbReference type="SUPFAM" id="SSF109604">
    <property type="entry name" value="HD-domain/PDEase-like"/>
    <property type="match status" value="1"/>
</dbReference>
<dbReference type="EMBL" id="MU858212">
    <property type="protein sequence ID" value="KAK4209213.1"/>
    <property type="molecule type" value="Genomic_DNA"/>
</dbReference>
<evidence type="ECO:0000313" key="2">
    <source>
        <dbReference type="EMBL" id="KAK4209213.1"/>
    </source>
</evidence>
<dbReference type="CDD" id="cd00077">
    <property type="entry name" value="HDc"/>
    <property type="match status" value="1"/>
</dbReference>